<name>A0A0J6KBH8_9PSED</name>
<dbReference type="InterPro" id="IPR045851">
    <property type="entry name" value="AMP-bd_C_sf"/>
</dbReference>
<dbReference type="InterPro" id="IPR036736">
    <property type="entry name" value="ACP-like_sf"/>
</dbReference>
<evidence type="ECO:0000256" key="3">
    <source>
        <dbReference type="ARBA" id="ARBA00022553"/>
    </source>
</evidence>
<dbReference type="PANTHER" id="PTHR45527">
    <property type="entry name" value="NONRIBOSOMAL PEPTIDE SYNTHETASE"/>
    <property type="match status" value="1"/>
</dbReference>
<evidence type="ECO:0000313" key="5">
    <source>
        <dbReference type="EMBL" id="KAB0498157.1"/>
    </source>
</evidence>
<dbReference type="Gene3D" id="3.30.559.30">
    <property type="entry name" value="Nonribosomal peptide synthetase, condensation domain"/>
    <property type="match status" value="1"/>
</dbReference>
<protein>
    <submittedName>
        <fullName evidence="6">Amino acid adenylation domain-containing protein</fullName>
    </submittedName>
</protein>
<sequence>MTQTHENTLLEGFELSPQQAHLWRLQQTRLAPTAQRATLRIRSEQPLDGARLNHSLRALMQRHEILRTRYQQLPGLSLPMQVIDDSIADLQALGIELQLDVDGRSATLHLPALHLDSTSLGYLGEEWAQGYLQAASEEPPLQYADYAAWRLESVDDEQSRRFWDEQFSAVVVDLPLPWQHQNTAPSGPIETDRVQLPLDDATLQRLDQQAANLGVTSGILILATWVTLWQRYSEAERLTLAYEHQARPDVLGDALGLFSEPLPLSLDTAPELSFAALCQQLTERVGLLNDARDSYPSHLSNVPSLSGVGFRELSVAPHSALNDAGWQIEQADSVSAGCALLLQYQPRSASTLSLHFDATLYTPGHVEILTGQLLSLIEHSLREPSTSLNRLATCSAAEQQWVTGALATSPILSPAQEQLYAATFALPNLAACFSKGSATNAGRPAVTGPSGTLSHAELDLRVSALTRQLLAQGLEPGARIAHFLPRDIDAVVALVAILRAGACYVPIDPAYPTERIEHILRDSQARLVLTHRARVQDLPADWQPSALAIDQTMPAVPLRDEPEVSRDQPAYLIYTSGSTGQPKGVVISHANALHSLAARLAGYPQPVERFLLLSSFAFDSSIAGLFWSLAQGGCLHLASETEQKDPLQLARLIRSHGVSHLLALPSLYALLLDELGDSPSPLNTAIVAGESCPPALVDNHYRRQPGAQLYNEYGPTEASVWSTVALCQPDQDAGSVPIGRAIAHTRVYLLDSDGAPVARGLKGEIHLAGPGLSEGYLGLPQMTAEKFVRASHPSLDGQRLYRTGDFAWQDLDGQLVFLGRTDSQIKLRGYRIELGEIETALCSVSGAKLAVVLLDTTQAEPSLRAFVESSTQLQSSAVRESLAALLPAHMIPADIQWLAQLPRTANGKVDHRALLARVPNRSLAAYATPEGHVEQVLAAVWQELLEAEVIGRHDDFFALGGHSLLVVRMTARLRAMLGIEVPVNVIFQHPTLIRLAEQITEPHNRSAVITLQAGEAGQTPLFCLHQPAGGVHHYVPMVAGLAKEMPVYGIPLPESLRSQDLMALASEYLPQIRQIQAQGPYHLGGWSMGGLLALELTRQLEAQGQRVEWLGLFDSTFHAEDETLAWDALYSFVQQELSSDSRQRLAALAPECLTELRTTTAGLGQVEQLRFALLQWSTANGLSLNAPHAYVEQTLNVMADARRWVNGYSVPAVRATLHLWWAEQTLVERPTLPAQWDAISQRTCHYQVAADHETILGQSAFHEQLNKSLAVASTETVA</sequence>
<dbReference type="FunFam" id="1.10.1200.10:FF:000016">
    <property type="entry name" value="Non-ribosomal peptide synthase"/>
    <property type="match status" value="1"/>
</dbReference>
<dbReference type="Proteomes" id="UP000434925">
    <property type="component" value="Unassembled WGS sequence"/>
</dbReference>
<dbReference type="GO" id="GO:0043041">
    <property type="term" value="P:amino acid activation for nonribosomal peptide biosynthetic process"/>
    <property type="evidence" value="ECO:0007669"/>
    <property type="project" value="TreeGrafter"/>
</dbReference>
<dbReference type="Pfam" id="PF00975">
    <property type="entry name" value="Thioesterase"/>
    <property type="match status" value="1"/>
</dbReference>
<dbReference type="EMBL" id="VZPO01000013">
    <property type="protein sequence ID" value="KAB0498157.1"/>
    <property type="molecule type" value="Genomic_DNA"/>
</dbReference>
<dbReference type="Gene3D" id="3.30.559.10">
    <property type="entry name" value="Chloramphenicol acetyltransferase-like domain"/>
    <property type="match status" value="1"/>
</dbReference>
<dbReference type="Pfam" id="PF00501">
    <property type="entry name" value="AMP-binding"/>
    <property type="match status" value="1"/>
</dbReference>
<dbReference type="InterPro" id="IPR006162">
    <property type="entry name" value="Ppantetheine_attach_site"/>
</dbReference>
<dbReference type="GO" id="GO:0031177">
    <property type="term" value="F:phosphopantetheine binding"/>
    <property type="evidence" value="ECO:0007669"/>
    <property type="project" value="InterPro"/>
</dbReference>
<reference evidence="5 8" key="3">
    <citation type="submission" date="2019-09" db="EMBL/GenBank/DDBJ databases">
        <title>Draft genome sequences of 48 bacterial type strains from the CCUG.</title>
        <authorList>
            <person name="Tunovic T."/>
            <person name="Pineiro-Iglesias B."/>
            <person name="Unosson C."/>
            <person name="Inganas E."/>
            <person name="Ohlen M."/>
            <person name="Cardew S."/>
            <person name="Jensie-Markopoulos S."/>
            <person name="Salva-Serra F."/>
            <person name="Jaen-Luchoro D."/>
            <person name="Karlsson R."/>
            <person name="Svensson-Stadler L."/>
            <person name="Chun J."/>
            <person name="Moore E."/>
        </authorList>
    </citation>
    <scope>NUCLEOTIDE SEQUENCE [LARGE SCALE GENOMIC DNA]</scope>
    <source>
        <strain evidence="5 8">CCUG 51522</strain>
    </source>
</reference>
<dbReference type="Gene3D" id="3.40.50.980">
    <property type="match status" value="2"/>
</dbReference>
<dbReference type="AlphaFoldDB" id="A0A0J6KBH8"/>
<evidence type="ECO:0000259" key="4">
    <source>
        <dbReference type="PROSITE" id="PS50075"/>
    </source>
</evidence>
<proteinExistence type="predicted"/>
<dbReference type="PATRIC" id="fig|163011.3.peg.3298"/>
<feature type="domain" description="Carrier" evidence="4">
    <location>
        <begin position="928"/>
        <end position="1003"/>
    </location>
</feature>
<dbReference type="PANTHER" id="PTHR45527:SF1">
    <property type="entry name" value="FATTY ACID SYNTHASE"/>
    <property type="match status" value="1"/>
</dbReference>
<dbReference type="InterPro" id="IPR029058">
    <property type="entry name" value="AB_hydrolase_fold"/>
</dbReference>
<dbReference type="SMART" id="SM00823">
    <property type="entry name" value="PKS_PP"/>
    <property type="match status" value="1"/>
</dbReference>
<dbReference type="CDD" id="cd05930">
    <property type="entry name" value="A_NRPS"/>
    <property type="match status" value="1"/>
</dbReference>
<dbReference type="SUPFAM" id="SSF53474">
    <property type="entry name" value="alpha/beta-Hydrolases"/>
    <property type="match status" value="1"/>
</dbReference>
<dbReference type="GO" id="GO:0072330">
    <property type="term" value="P:monocarboxylic acid biosynthetic process"/>
    <property type="evidence" value="ECO:0007669"/>
    <property type="project" value="UniProtKB-ARBA"/>
</dbReference>
<dbReference type="Gene3D" id="3.30.300.30">
    <property type="match status" value="1"/>
</dbReference>
<dbReference type="Gene3D" id="1.10.1200.10">
    <property type="entry name" value="ACP-like"/>
    <property type="match status" value="1"/>
</dbReference>
<organism evidence="6 7">
    <name type="scientific">Pseudomonas lini</name>
    <dbReference type="NCBI Taxonomy" id="163011"/>
    <lineage>
        <taxon>Bacteria</taxon>
        <taxon>Pseudomonadati</taxon>
        <taxon>Pseudomonadota</taxon>
        <taxon>Gammaproteobacteria</taxon>
        <taxon>Pseudomonadales</taxon>
        <taxon>Pseudomonadaceae</taxon>
        <taxon>Pseudomonas</taxon>
    </lineage>
</organism>
<evidence type="ECO:0000256" key="2">
    <source>
        <dbReference type="ARBA" id="ARBA00022450"/>
    </source>
</evidence>
<dbReference type="GO" id="GO:0009366">
    <property type="term" value="C:enterobactin synthetase complex"/>
    <property type="evidence" value="ECO:0007669"/>
    <property type="project" value="TreeGrafter"/>
</dbReference>
<comment type="cofactor">
    <cofactor evidence="1">
        <name>pantetheine 4'-phosphate</name>
        <dbReference type="ChEBI" id="CHEBI:47942"/>
    </cofactor>
</comment>
<keyword evidence="7" id="KW-1185">Reference proteome</keyword>
<dbReference type="InterPro" id="IPR020806">
    <property type="entry name" value="PKS_PP-bd"/>
</dbReference>
<dbReference type="PROSITE" id="PS50075">
    <property type="entry name" value="CARRIER"/>
    <property type="match status" value="1"/>
</dbReference>
<dbReference type="FunFam" id="3.40.50.980:FF:000001">
    <property type="entry name" value="Non-ribosomal peptide synthetase"/>
    <property type="match status" value="1"/>
</dbReference>
<dbReference type="GO" id="GO:0047527">
    <property type="term" value="F:2,3-dihydroxybenzoate-serine ligase activity"/>
    <property type="evidence" value="ECO:0007669"/>
    <property type="project" value="TreeGrafter"/>
</dbReference>
<dbReference type="SUPFAM" id="SSF52777">
    <property type="entry name" value="CoA-dependent acyltransferases"/>
    <property type="match status" value="2"/>
</dbReference>
<keyword evidence="2" id="KW-0596">Phosphopantetheine</keyword>
<dbReference type="Pfam" id="PF00550">
    <property type="entry name" value="PP-binding"/>
    <property type="match status" value="1"/>
</dbReference>
<evidence type="ECO:0000313" key="7">
    <source>
        <dbReference type="Proteomes" id="UP000182814"/>
    </source>
</evidence>
<dbReference type="EMBL" id="LT629746">
    <property type="protein sequence ID" value="SDT53190.1"/>
    <property type="molecule type" value="Genomic_DNA"/>
</dbReference>
<dbReference type="InterPro" id="IPR023213">
    <property type="entry name" value="CAT-like_dom_sf"/>
</dbReference>
<reference evidence="6" key="1">
    <citation type="submission" date="2016-10" db="EMBL/GenBank/DDBJ databases">
        <authorList>
            <person name="de Groot N.N."/>
        </authorList>
    </citation>
    <scope>NUCLEOTIDE SEQUENCE [LARGE SCALE GENOMIC DNA]</scope>
    <source>
        <strain evidence="6">BS3782</strain>
    </source>
</reference>
<dbReference type="InterPro" id="IPR020802">
    <property type="entry name" value="TesA-like"/>
</dbReference>
<dbReference type="NCBIfam" id="TIGR01733">
    <property type="entry name" value="AA-adenyl-dom"/>
    <property type="match status" value="1"/>
</dbReference>
<dbReference type="InterPro" id="IPR009081">
    <property type="entry name" value="PP-bd_ACP"/>
</dbReference>
<reference evidence="7" key="2">
    <citation type="submission" date="2016-10" db="EMBL/GenBank/DDBJ databases">
        <authorList>
            <person name="Varghese N."/>
            <person name="Submissions S."/>
        </authorList>
    </citation>
    <scope>NUCLEOTIDE SEQUENCE [LARGE SCALE GENOMIC DNA]</scope>
    <source>
        <strain evidence="7">BS3782</strain>
    </source>
</reference>
<dbReference type="InterPro" id="IPR001031">
    <property type="entry name" value="Thioesterase"/>
</dbReference>
<dbReference type="RefSeq" id="WP_048395094.1">
    <property type="nucleotide sequence ID" value="NZ_JABTYG010000003.1"/>
</dbReference>
<dbReference type="GO" id="GO:0009239">
    <property type="term" value="P:enterobactin biosynthetic process"/>
    <property type="evidence" value="ECO:0007669"/>
    <property type="project" value="TreeGrafter"/>
</dbReference>
<dbReference type="Gene3D" id="2.30.38.10">
    <property type="entry name" value="Luciferase, Domain 3"/>
    <property type="match status" value="1"/>
</dbReference>
<evidence type="ECO:0000313" key="6">
    <source>
        <dbReference type="EMBL" id="SDT53190.1"/>
    </source>
</evidence>
<dbReference type="InterPro" id="IPR000873">
    <property type="entry name" value="AMP-dep_synth/lig_dom"/>
</dbReference>
<dbReference type="InterPro" id="IPR001242">
    <property type="entry name" value="Condensation_dom"/>
</dbReference>
<dbReference type="SMART" id="SM00824">
    <property type="entry name" value="PKS_TE"/>
    <property type="match status" value="1"/>
</dbReference>
<dbReference type="SUPFAM" id="SSF47336">
    <property type="entry name" value="ACP-like"/>
    <property type="match status" value="1"/>
</dbReference>
<dbReference type="PROSITE" id="PS00012">
    <property type="entry name" value="PHOSPHOPANTETHEINE"/>
    <property type="match status" value="1"/>
</dbReference>
<dbReference type="InterPro" id="IPR020845">
    <property type="entry name" value="AMP-binding_CS"/>
</dbReference>
<dbReference type="GO" id="GO:0005829">
    <property type="term" value="C:cytosol"/>
    <property type="evidence" value="ECO:0007669"/>
    <property type="project" value="TreeGrafter"/>
</dbReference>
<accession>A0A0J6KBH8</accession>
<dbReference type="SUPFAM" id="SSF56801">
    <property type="entry name" value="Acetyl-CoA synthetase-like"/>
    <property type="match status" value="1"/>
</dbReference>
<dbReference type="Proteomes" id="UP000182814">
    <property type="component" value="Chromosome I"/>
</dbReference>
<dbReference type="Pfam" id="PF00668">
    <property type="entry name" value="Condensation"/>
    <property type="match status" value="1"/>
</dbReference>
<dbReference type="Gene3D" id="3.40.50.1820">
    <property type="entry name" value="alpha/beta hydrolase"/>
    <property type="match status" value="1"/>
</dbReference>
<gene>
    <name evidence="5" type="ORF">F7R14_26745</name>
    <name evidence="6" type="ORF">SAMN04490191_4995</name>
</gene>
<dbReference type="PROSITE" id="PS00455">
    <property type="entry name" value="AMP_BINDING"/>
    <property type="match status" value="1"/>
</dbReference>
<evidence type="ECO:0000256" key="1">
    <source>
        <dbReference type="ARBA" id="ARBA00001957"/>
    </source>
</evidence>
<evidence type="ECO:0000313" key="8">
    <source>
        <dbReference type="Proteomes" id="UP000434925"/>
    </source>
</evidence>
<dbReference type="InterPro" id="IPR010071">
    <property type="entry name" value="AA_adenyl_dom"/>
</dbReference>
<keyword evidence="3" id="KW-0597">Phosphoprotein</keyword>